<organism evidence="3 4">
    <name type="scientific">Psychrobacillus lasiicapitis</name>
    <dbReference type="NCBI Taxonomy" id="1636719"/>
    <lineage>
        <taxon>Bacteria</taxon>
        <taxon>Bacillati</taxon>
        <taxon>Bacillota</taxon>
        <taxon>Bacilli</taxon>
        <taxon>Bacillales</taxon>
        <taxon>Bacillaceae</taxon>
        <taxon>Psychrobacillus</taxon>
    </lineage>
</organism>
<dbReference type="InterPro" id="IPR020904">
    <property type="entry name" value="Sc_DH/Rdtase_CS"/>
</dbReference>
<protein>
    <submittedName>
        <fullName evidence="3">SDR family oxidoreductase</fullName>
    </submittedName>
</protein>
<comment type="caution">
    <text evidence="3">The sequence shown here is derived from an EMBL/GenBank/DDBJ whole genome shotgun (WGS) entry which is preliminary data.</text>
</comment>
<proteinExistence type="inferred from homology"/>
<dbReference type="InterPro" id="IPR036291">
    <property type="entry name" value="NAD(P)-bd_dom_sf"/>
</dbReference>
<dbReference type="SUPFAM" id="SSF51735">
    <property type="entry name" value="NAD(P)-binding Rossmann-fold domains"/>
    <property type="match status" value="1"/>
</dbReference>
<dbReference type="RefSeq" id="WP_142540596.1">
    <property type="nucleotide sequence ID" value="NZ_VDGH01000013.1"/>
</dbReference>
<dbReference type="NCBIfam" id="NF005559">
    <property type="entry name" value="PRK07231.1"/>
    <property type="match status" value="1"/>
</dbReference>
<reference evidence="3 4" key="1">
    <citation type="submission" date="2019-05" db="EMBL/GenBank/DDBJ databases">
        <title>Psychrobacillus vulpis sp. nov., a new species isolated from feces of a red fox that inhabits in The Tablas de Daimiel Natural Park, Albacete, Spain.</title>
        <authorList>
            <person name="Rodriguez M."/>
            <person name="Reina J.C."/>
            <person name="Bejar V."/>
            <person name="Llamas I."/>
        </authorList>
    </citation>
    <scope>NUCLEOTIDE SEQUENCE [LARGE SCALE GENOMIC DNA]</scope>
    <source>
        <strain evidence="3 4">NEAU-3TGS17</strain>
    </source>
</reference>
<dbReference type="PRINTS" id="PR00080">
    <property type="entry name" value="SDRFAMILY"/>
</dbReference>
<dbReference type="PANTHER" id="PTHR24321">
    <property type="entry name" value="DEHYDROGENASES, SHORT CHAIN"/>
    <property type="match status" value="1"/>
</dbReference>
<dbReference type="PRINTS" id="PR00081">
    <property type="entry name" value="GDHRDH"/>
</dbReference>
<accession>A0A544SWV7</accession>
<evidence type="ECO:0000313" key="3">
    <source>
        <dbReference type="EMBL" id="TQR09621.1"/>
    </source>
</evidence>
<dbReference type="OrthoDB" id="9803333at2"/>
<dbReference type="Pfam" id="PF13561">
    <property type="entry name" value="adh_short_C2"/>
    <property type="match status" value="1"/>
</dbReference>
<dbReference type="CDD" id="cd05233">
    <property type="entry name" value="SDR_c"/>
    <property type="match status" value="1"/>
</dbReference>
<keyword evidence="2" id="KW-0560">Oxidoreductase</keyword>
<evidence type="ECO:0000256" key="1">
    <source>
        <dbReference type="ARBA" id="ARBA00006484"/>
    </source>
</evidence>
<evidence type="ECO:0000313" key="4">
    <source>
        <dbReference type="Proteomes" id="UP000317316"/>
    </source>
</evidence>
<comment type="similarity">
    <text evidence="1">Belongs to the short-chain dehydrogenases/reductases (SDR) family.</text>
</comment>
<gene>
    <name evidence="3" type="ORF">FG382_19785</name>
</gene>
<dbReference type="EMBL" id="VDGH01000013">
    <property type="protein sequence ID" value="TQR09621.1"/>
    <property type="molecule type" value="Genomic_DNA"/>
</dbReference>
<dbReference type="GO" id="GO:0016491">
    <property type="term" value="F:oxidoreductase activity"/>
    <property type="evidence" value="ECO:0007669"/>
    <property type="project" value="UniProtKB-KW"/>
</dbReference>
<dbReference type="PROSITE" id="PS00061">
    <property type="entry name" value="ADH_SHORT"/>
    <property type="match status" value="1"/>
</dbReference>
<keyword evidence="4" id="KW-1185">Reference proteome</keyword>
<sequence>MYLNYEDLLGVKNKVVAITGAASGIGLATANLFGELGASVALLDINEDQGKKVAEEMIIKNINVKFYKCNVTSSEDCRVTAKRIEDDFGKIDVLFNNAGVIRRKTVVDHSEEDWDLVLDVSLKGAFLLSKYIIPIMDKNGGGSIVNTGSGWGLKGGDLAASYCAAKAGVVNLTKAMAIDHGPQNIRVNCICPGDTDTPLLRDEAKQLKHDEDTFLASSAVDRPLNRIGTPLDIGKGVLFLASDLASWVTGTVLTVDGGGLA</sequence>
<evidence type="ECO:0000256" key="2">
    <source>
        <dbReference type="ARBA" id="ARBA00023002"/>
    </source>
</evidence>
<dbReference type="InterPro" id="IPR002347">
    <property type="entry name" value="SDR_fam"/>
</dbReference>
<name>A0A544SWV7_9BACI</name>
<dbReference type="Gene3D" id="3.40.50.720">
    <property type="entry name" value="NAD(P)-binding Rossmann-like Domain"/>
    <property type="match status" value="1"/>
</dbReference>
<dbReference type="GO" id="GO:0008206">
    <property type="term" value="P:bile acid metabolic process"/>
    <property type="evidence" value="ECO:0007669"/>
    <property type="project" value="UniProtKB-ARBA"/>
</dbReference>
<dbReference type="PANTHER" id="PTHR24321:SF8">
    <property type="entry name" value="ESTRADIOL 17-BETA-DEHYDROGENASE 8-RELATED"/>
    <property type="match status" value="1"/>
</dbReference>
<dbReference type="FunFam" id="3.40.50.720:FF:000084">
    <property type="entry name" value="Short-chain dehydrogenase reductase"/>
    <property type="match status" value="1"/>
</dbReference>
<dbReference type="Proteomes" id="UP000317316">
    <property type="component" value="Unassembled WGS sequence"/>
</dbReference>
<dbReference type="AlphaFoldDB" id="A0A544SWV7"/>